<comment type="pathway">
    <text evidence="2">Organic acid metabolism; glycolate biosynthesis; glycolate from 2-phosphoglycolate: step 1/1.</text>
</comment>
<dbReference type="AlphaFoldDB" id="A0A838XUL8"/>
<dbReference type="InterPro" id="IPR036412">
    <property type="entry name" value="HAD-like_sf"/>
</dbReference>
<dbReference type="PRINTS" id="PR00413">
    <property type="entry name" value="HADHALOGNASE"/>
</dbReference>
<dbReference type="NCBIfam" id="TIGR01549">
    <property type="entry name" value="HAD-SF-IA-v1"/>
    <property type="match status" value="1"/>
</dbReference>
<dbReference type="PANTHER" id="PTHR43434:SF1">
    <property type="entry name" value="PHOSPHOGLYCOLATE PHOSPHATASE"/>
    <property type="match status" value="1"/>
</dbReference>
<dbReference type="SFLD" id="SFLDS00003">
    <property type="entry name" value="Haloacid_Dehalogenase"/>
    <property type="match status" value="1"/>
</dbReference>
<dbReference type="InterPro" id="IPR006439">
    <property type="entry name" value="HAD-SF_hydro_IA"/>
</dbReference>
<evidence type="ECO:0000313" key="6">
    <source>
        <dbReference type="Proteomes" id="UP000559404"/>
    </source>
</evidence>
<dbReference type="Gene3D" id="3.40.50.1000">
    <property type="entry name" value="HAD superfamily/HAD-like"/>
    <property type="match status" value="1"/>
</dbReference>
<comment type="catalytic activity">
    <reaction evidence="1">
        <text>2-phosphoglycolate + H2O = glycolate + phosphate</text>
        <dbReference type="Rhea" id="RHEA:14369"/>
        <dbReference type="ChEBI" id="CHEBI:15377"/>
        <dbReference type="ChEBI" id="CHEBI:29805"/>
        <dbReference type="ChEBI" id="CHEBI:43474"/>
        <dbReference type="ChEBI" id="CHEBI:58033"/>
        <dbReference type="EC" id="3.1.3.18"/>
    </reaction>
</comment>
<comment type="caution">
    <text evidence="5">The sequence shown here is derived from an EMBL/GenBank/DDBJ whole genome shotgun (WGS) entry which is preliminary data.</text>
</comment>
<evidence type="ECO:0000313" key="5">
    <source>
        <dbReference type="EMBL" id="MBA4612206.1"/>
    </source>
</evidence>
<keyword evidence="5" id="KW-0378">Hydrolase</keyword>
<reference evidence="5 6" key="1">
    <citation type="submission" date="2020-07" db="EMBL/GenBank/DDBJ databases">
        <authorList>
            <person name="Li M."/>
        </authorList>
    </citation>
    <scope>NUCLEOTIDE SEQUENCE [LARGE SCALE GENOMIC DNA]</scope>
    <source>
        <strain evidence="5 6">DSM 23284</strain>
    </source>
</reference>
<name>A0A838XUL8_9HYPH</name>
<organism evidence="5 6">
    <name type="scientific">Stappia taiwanensis</name>
    <dbReference type="NCBI Taxonomy" id="992267"/>
    <lineage>
        <taxon>Bacteria</taxon>
        <taxon>Pseudomonadati</taxon>
        <taxon>Pseudomonadota</taxon>
        <taxon>Alphaproteobacteria</taxon>
        <taxon>Hyphomicrobiales</taxon>
        <taxon>Stappiaceae</taxon>
        <taxon>Stappia</taxon>
    </lineage>
</organism>
<sequence length="238" mass="25090">MTTRIKAVLFDKDGTLIDFQRTWGPTFYTLIAELADGDDGIMGRLAEVSGYYLHEQRFAPDSIMVAGSNDDVADAYAQILGLTDPAELAADINARIGDMSLPHITPFDDLMPVLDALSALGLALGIATNDAEASARAQLSALGIDARFTQILGFDSGYGAKPDPGMILGFCREAKLEPRDVVMVGDSLHDLHAGRAAGVRTLGVTTGTVGHEVLTPHANHVAASLTQALDWITANAAA</sequence>
<gene>
    <name evidence="5" type="ORF">H1W37_11120</name>
</gene>
<evidence type="ECO:0000256" key="2">
    <source>
        <dbReference type="ARBA" id="ARBA00004818"/>
    </source>
</evidence>
<proteinExistence type="inferred from homology"/>
<dbReference type="RefSeq" id="WP_181760404.1">
    <property type="nucleotide sequence ID" value="NZ_BMCR01000003.1"/>
</dbReference>
<reference evidence="5 6" key="2">
    <citation type="submission" date="2020-08" db="EMBL/GenBank/DDBJ databases">
        <title>Stappia taiwanensis sp. nov., isolated from a coastal thermal spring.</title>
        <authorList>
            <person name="Kampfer P."/>
        </authorList>
    </citation>
    <scope>NUCLEOTIDE SEQUENCE [LARGE SCALE GENOMIC DNA]</scope>
    <source>
        <strain evidence="5 6">DSM 23284</strain>
    </source>
</reference>
<dbReference type="EC" id="3.1.3.18" evidence="4"/>
<dbReference type="InterPro" id="IPR023214">
    <property type="entry name" value="HAD_sf"/>
</dbReference>
<dbReference type="Gene3D" id="1.10.150.240">
    <property type="entry name" value="Putative phosphatase, domain 2"/>
    <property type="match status" value="1"/>
</dbReference>
<dbReference type="GO" id="GO:0005829">
    <property type="term" value="C:cytosol"/>
    <property type="evidence" value="ECO:0007669"/>
    <property type="project" value="TreeGrafter"/>
</dbReference>
<dbReference type="PANTHER" id="PTHR43434">
    <property type="entry name" value="PHOSPHOGLYCOLATE PHOSPHATASE"/>
    <property type="match status" value="1"/>
</dbReference>
<evidence type="ECO:0000256" key="1">
    <source>
        <dbReference type="ARBA" id="ARBA00000830"/>
    </source>
</evidence>
<dbReference type="GO" id="GO:0008967">
    <property type="term" value="F:phosphoglycolate phosphatase activity"/>
    <property type="evidence" value="ECO:0007669"/>
    <property type="project" value="UniProtKB-EC"/>
</dbReference>
<dbReference type="InterPro" id="IPR023198">
    <property type="entry name" value="PGP-like_dom2"/>
</dbReference>
<evidence type="ECO:0000256" key="3">
    <source>
        <dbReference type="ARBA" id="ARBA00006171"/>
    </source>
</evidence>
<dbReference type="Proteomes" id="UP000559404">
    <property type="component" value="Unassembled WGS sequence"/>
</dbReference>
<accession>A0A838XUL8</accession>
<comment type="similarity">
    <text evidence="3">Belongs to the HAD-like hydrolase superfamily. CbbY/CbbZ/Gph/YieH family.</text>
</comment>
<dbReference type="Pfam" id="PF00702">
    <property type="entry name" value="Hydrolase"/>
    <property type="match status" value="1"/>
</dbReference>
<dbReference type="InterPro" id="IPR050155">
    <property type="entry name" value="HAD-like_hydrolase_sf"/>
</dbReference>
<evidence type="ECO:0000256" key="4">
    <source>
        <dbReference type="ARBA" id="ARBA00013078"/>
    </source>
</evidence>
<dbReference type="SUPFAM" id="SSF56784">
    <property type="entry name" value="HAD-like"/>
    <property type="match status" value="1"/>
</dbReference>
<keyword evidence="6" id="KW-1185">Reference proteome</keyword>
<dbReference type="EMBL" id="JACEON010000009">
    <property type="protein sequence ID" value="MBA4612206.1"/>
    <property type="molecule type" value="Genomic_DNA"/>
</dbReference>
<protein>
    <recommendedName>
        <fullName evidence="4">phosphoglycolate phosphatase</fullName>
        <ecNumber evidence="4">3.1.3.18</ecNumber>
    </recommendedName>
</protein>
<dbReference type="SFLD" id="SFLDG01129">
    <property type="entry name" value="C1.5:_HAD__Beta-PGM__Phosphata"/>
    <property type="match status" value="1"/>
</dbReference>
<dbReference type="GO" id="GO:0006281">
    <property type="term" value="P:DNA repair"/>
    <property type="evidence" value="ECO:0007669"/>
    <property type="project" value="TreeGrafter"/>
</dbReference>